<dbReference type="SUPFAM" id="SSF46689">
    <property type="entry name" value="Homeodomain-like"/>
    <property type="match status" value="1"/>
</dbReference>
<reference evidence="3" key="3">
    <citation type="submission" date="2015-04" db="UniProtKB">
        <authorList>
            <consortium name="EnsemblPlants"/>
        </authorList>
    </citation>
    <scope>IDENTIFICATION</scope>
</reference>
<feature type="region of interest" description="Disordered" evidence="1">
    <location>
        <begin position="494"/>
        <end position="653"/>
    </location>
</feature>
<feature type="domain" description="Myb-like" evidence="2">
    <location>
        <begin position="746"/>
        <end position="794"/>
    </location>
</feature>
<dbReference type="Pfam" id="PF15963">
    <property type="entry name" value="Myb_DNA-bind_7"/>
    <property type="match status" value="1"/>
</dbReference>
<dbReference type="GO" id="GO:0001156">
    <property type="term" value="F:TFIIIC-class transcription factor complex binding"/>
    <property type="evidence" value="ECO:0007669"/>
    <property type="project" value="TreeGrafter"/>
</dbReference>
<name>A0A0D9UXP4_9ORYZ</name>
<feature type="region of interest" description="Disordered" evidence="1">
    <location>
        <begin position="226"/>
        <end position="279"/>
    </location>
</feature>
<dbReference type="HOGENOM" id="CLU_016250_0_0_1"/>
<dbReference type="eggNOG" id="KOG2009">
    <property type="taxonomic scope" value="Eukaryota"/>
</dbReference>
<feature type="compositionally biased region" description="Basic and acidic residues" evidence="1">
    <location>
        <begin position="632"/>
        <end position="645"/>
    </location>
</feature>
<reference evidence="3 4" key="2">
    <citation type="submission" date="2013-12" db="EMBL/GenBank/DDBJ databases">
        <authorList>
            <person name="Yu Y."/>
            <person name="Lee S."/>
            <person name="de Baynast K."/>
            <person name="Wissotski M."/>
            <person name="Liu L."/>
            <person name="Talag J."/>
            <person name="Goicoechea J."/>
            <person name="Angelova A."/>
            <person name="Jetty R."/>
            <person name="Kudrna D."/>
            <person name="Golser W."/>
            <person name="Rivera L."/>
            <person name="Zhang J."/>
            <person name="Wing R."/>
        </authorList>
    </citation>
    <scope>NUCLEOTIDE SEQUENCE</scope>
</reference>
<dbReference type="STRING" id="77586.A0A0D9UXP4"/>
<proteinExistence type="predicted"/>
<organism evidence="3 4">
    <name type="scientific">Leersia perrieri</name>
    <dbReference type="NCBI Taxonomy" id="77586"/>
    <lineage>
        <taxon>Eukaryota</taxon>
        <taxon>Viridiplantae</taxon>
        <taxon>Streptophyta</taxon>
        <taxon>Embryophyta</taxon>
        <taxon>Tracheophyta</taxon>
        <taxon>Spermatophyta</taxon>
        <taxon>Magnoliopsida</taxon>
        <taxon>Liliopsida</taxon>
        <taxon>Poales</taxon>
        <taxon>Poaceae</taxon>
        <taxon>BOP clade</taxon>
        <taxon>Oryzoideae</taxon>
        <taxon>Oryzeae</taxon>
        <taxon>Oryzinae</taxon>
        <taxon>Leersia</taxon>
    </lineage>
</organism>
<feature type="region of interest" description="Disordered" evidence="1">
    <location>
        <begin position="829"/>
        <end position="897"/>
    </location>
</feature>
<dbReference type="EnsemblPlants" id="LPERR01G05320.2">
    <property type="protein sequence ID" value="LPERR01G05320.2"/>
    <property type="gene ID" value="LPERR01G05320"/>
</dbReference>
<sequence length="897" mass="100302">MAYSPLNYNFYYVECCIGTSKLFLGHHNGDYIEMIDDEADFGNIIDASAEGQTAAKFRPKVRTKPRKTSVPSRSLASQPTVESTDAKVKILDKDNTSQEQSIDKKTALLGYHGSETFGDACASGGMLDIPSEDAVTVSLGLVSNPDGALDSSTVCASSVHKFSENEEHIDDSSHVATHKESMVVLDTQTPPTCSSGKTIDDLADFEGMCDVTQVEEERVAKFQPKIRAKTSKATSKSGRSDQKAGAFTGDVILQSKEDGKNHAGCSDKQLHPPTRHQESVQIPYSQAHLGTHDSTIDGIVNLDSIIEEPAQKEMAAKFQPNLRPKAGGASPGVAETSDATAVVTPAFGISSVDVVSQDAEEDSHREGFRDDSCQKHMDEEVITVSDTGPPQDLDATVDLDSHAEMLNSHPDGSLPIIGERSVEATFKFQSYVRRKKGKEKSVSFAPPNDSDVVTPTDTNSDRSNLSHFCQDITIGENLSNLPQKATEKLCINDEHHPDDQEYNDPENQFPEGEPSDHVIQQELKRDARETGTSMKLRSREKLQKDGIPEHIADDNMDEDFAEPPSEEQDNDSGDEYSARGKQRGRRKPRNKNIDKEPLRGTKRTLGDSTIEESQKQKVQKNKSKASSGGQKETSKDSSVEKPEKKLTHRIRQKRMKEVKTLLETPDHEINRMKLGVTHLRLLQEAKERIKGKEIPSGLSSSNHSSQFEDMDDGYNEQENWDNDRTENHVVENTTKLNYHSYMNRQTRAKWSKSDTDLFYQGLRQFGSDFAMIQHLFPDKSRNQVRQKFKAEEKRHPMQVHDAIMHRSRDNLYFKQVIKQLNIEDVQTDVNNTHGQEGTSNEKDPGKKNMSGEFINEEEENSSNWSDKDLGMHGSEFEEKEHFSANADDDLGDVFDWY</sequence>
<evidence type="ECO:0000313" key="3">
    <source>
        <dbReference type="EnsemblPlants" id="LPERR01G05320.1"/>
    </source>
</evidence>
<accession>A0A0D9UXP4</accession>
<feature type="compositionally biased region" description="Basic residues" evidence="1">
    <location>
        <begin position="580"/>
        <end position="590"/>
    </location>
</feature>
<dbReference type="Gene3D" id="1.20.58.1880">
    <property type="match status" value="1"/>
</dbReference>
<protein>
    <recommendedName>
        <fullName evidence="2">Myb-like domain-containing protein</fullName>
    </recommendedName>
</protein>
<dbReference type="PANTHER" id="PTHR22929:SF0">
    <property type="entry name" value="TRANSCRIPTION FACTOR TFIIIB COMPONENT B'' HOMOLOG"/>
    <property type="match status" value="1"/>
</dbReference>
<feature type="compositionally biased region" description="Polar residues" evidence="1">
    <location>
        <begin position="829"/>
        <end position="838"/>
    </location>
</feature>
<dbReference type="Gramene" id="LPERR01G05320.1">
    <property type="protein sequence ID" value="LPERR01G05320.1"/>
    <property type="gene ID" value="LPERR01G05320"/>
</dbReference>
<reference evidence="3 4" key="1">
    <citation type="submission" date="2012-08" db="EMBL/GenBank/DDBJ databases">
        <title>Oryza genome evolution.</title>
        <authorList>
            <person name="Wing R.A."/>
        </authorList>
    </citation>
    <scope>NUCLEOTIDE SEQUENCE</scope>
</reference>
<dbReference type="FunFam" id="1.20.58.1880:FF:000007">
    <property type="entry name" value="Homeodomain-like superfamily protein"/>
    <property type="match status" value="1"/>
</dbReference>
<dbReference type="AlphaFoldDB" id="A0A0D9UXP4"/>
<dbReference type="GO" id="GO:0070898">
    <property type="term" value="P:RNA polymerase III preinitiation complex assembly"/>
    <property type="evidence" value="ECO:0007669"/>
    <property type="project" value="TreeGrafter"/>
</dbReference>
<dbReference type="InterPro" id="IPR039467">
    <property type="entry name" value="TFIIIB_B''_Myb"/>
</dbReference>
<evidence type="ECO:0000259" key="2">
    <source>
        <dbReference type="SMART" id="SM00717"/>
    </source>
</evidence>
<dbReference type="EnsemblPlants" id="LPERR01G05320.1">
    <property type="protein sequence ID" value="LPERR01G05320.1"/>
    <property type="gene ID" value="LPERR01G05320"/>
</dbReference>
<evidence type="ECO:0000313" key="4">
    <source>
        <dbReference type="Proteomes" id="UP000032180"/>
    </source>
</evidence>
<dbReference type="InterPro" id="IPR009057">
    <property type="entry name" value="Homeodomain-like_sf"/>
</dbReference>
<feature type="compositionally biased region" description="Acidic residues" evidence="1">
    <location>
        <begin position="554"/>
        <end position="574"/>
    </location>
</feature>
<dbReference type="SMART" id="SM00717">
    <property type="entry name" value="SANT"/>
    <property type="match status" value="1"/>
</dbReference>
<dbReference type="Proteomes" id="UP000032180">
    <property type="component" value="Chromosome 1"/>
</dbReference>
<dbReference type="InterPro" id="IPR001005">
    <property type="entry name" value="SANT/Myb"/>
</dbReference>
<dbReference type="GO" id="GO:0000126">
    <property type="term" value="C:transcription factor TFIIIB complex"/>
    <property type="evidence" value="ECO:0007669"/>
    <property type="project" value="TreeGrafter"/>
</dbReference>
<feature type="compositionally biased region" description="Basic and acidic residues" evidence="1">
    <location>
        <begin position="537"/>
        <end position="553"/>
    </location>
</feature>
<dbReference type="PANTHER" id="PTHR22929">
    <property type="entry name" value="RNA POLYMERASE III TRANSCRIPTION INITIATION FACTOR B"/>
    <property type="match status" value="1"/>
</dbReference>
<dbReference type="CDD" id="cd00167">
    <property type="entry name" value="SANT"/>
    <property type="match status" value="1"/>
</dbReference>
<feature type="compositionally biased region" description="Basic and acidic residues" evidence="1">
    <location>
        <begin position="865"/>
        <end position="882"/>
    </location>
</feature>
<feature type="compositionally biased region" description="Acidic residues" evidence="1">
    <location>
        <begin position="886"/>
        <end position="897"/>
    </location>
</feature>
<feature type="region of interest" description="Disordered" evidence="1">
    <location>
        <begin position="437"/>
        <end position="461"/>
    </location>
</feature>
<feature type="compositionally biased region" description="Polar residues" evidence="1">
    <location>
        <begin position="451"/>
        <end position="461"/>
    </location>
</feature>
<evidence type="ECO:0000256" key="1">
    <source>
        <dbReference type="SAM" id="MobiDB-lite"/>
    </source>
</evidence>
<keyword evidence="4" id="KW-1185">Reference proteome</keyword>
<feature type="region of interest" description="Disordered" evidence="1">
    <location>
        <begin position="58"/>
        <end position="81"/>
    </location>
</feature>
<dbReference type="Gramene" id="LPERR01G05320.2">
    <property type="protein sequence ID" value="LPERR01G05320.2"/>
    <property type="gene ID" value="LPERR01G05320"/>
</dbReference>
<feature type="compositionally biased region" description="Basic residues" evidence="1">
    <location>
        <begin position="58"/>
        <end position="67"/>
    </location>
</feature>
<feature type="compositionally biased region" description="Polar residues" evidence="1">
    <location>
        <begin position="69"/>
        <end position="81"/>
    </location>
</feature>